<accession>A0A1L9RUU4</accession>
<gene>
    <name evidence="2" type="ORF">ASPWEDRAFT_340114</name>
</gene>
<proteinExistence type="predicted"/>
<sequence>MMFKSLLLVSGLASMATASGFCDASASLGQQYADALTNIQAVQANASTPNAVDKVLSKSALSSSLLPRVQGLENNINALKTNSGLPGSASGLLNNITASLNNFGSSIDQTVPGIASSAIAGAVPSGTPAPIAGSTPAALKRLSNAVAASKSRVDALQSKTCSQTHKAKRDDLDDWLQGLLDEINSLINAIEEEVDSIISWVDSYVNEVIGEVTDLIQNIEDAIEEGVNGSSSSN</sequence>
<organism evidence="2 3">
    <name type="scientific">Aspergillus wentii DTO 134E9</name>
    <dbReference type="NCBI Taxonomy" id="1073089"/>
    <lineage>
        <taxon>Eukaryota</taxon>
        <taxon>Fungi</taxon>
        <taxon>Dikarya</taxon>
        <taxon>Ascomycota</taxon>
        <taxon>Pezizomycotina</taxon>
        <taxon>Eurotiomycetes</taxon>
        <taxon>Eurotiomycetidae</taxon>
        <taxon>Eurotiales</taxon>
        <taxon>Aspergillaceae</taxon>
        <taxon>Aspergillus</taxon>
        <taxon>Aspergillus subgen. Cremei</taxon>
    </lineage>
</organism>
<reference evidence="3" key="1">
    <citation type="journal article" date="2017" name="Genome Biol.">
        <title>Comparative genomics reveals high biological diversity and specific adaptations in the industrially and medically important fungal genus Aspergillus.</title>
        <authorList>
            <person name="de Vries R.P."/>
            <person name="Riley R."/>
            <person name="Wiebenga A."/>
            <person name="Aguilar-Osorio G."/>
            <person name="Amillis S."/>
            <person name="Uchima C.A."/>
            <person name="Anderluh G."/>
            <person name="Asadollahi M."/>
            <person name="Askin M."/>
            <person name="Barry K."/>
            <person name="Battaglia E."/>
            <person name="Bayram O."/>
            <person name="Benocci T."/>
            <person name="Braus-Stromeyer S.A."/>
            <person name="Caldana C."/>
            <person name="Canovas D."/>
            <person name="Cerqueira G.C."/>
            <person name="Chen F."/>
            <person name="Chen W."/>
            <person name="Choi C."/>
            <person name="Clum A."/>
            <person name="Dos Santos R.A."/>
            <person name="Damasio A.R."/>
            <person name="Diallinas G."/>
            <person name="Emri T."/>
            <person name="Fekete E."/>
            <person name="Flipphi M."/>
            <person name="Freyberg S."/>
            <person name="Gallo A."/>
            <person name="Gournas C."/>
            <person name="Habgood R."/>
            <person name="Hainaut M."/>
            <person name="Harispe M.L."/>
            <person name="Henrissat B."/>
            <person name="Hilden K.S."/>
            <person name="Hope R."/>
            <person name="Hossain A."/>
            <person name="Karabika E."/>
            <person name="Karaffa L."/>
            <person name="Karanyi Z."/>
            <person name="Krasevec N."/>
            <person name="Kuo A."/>
            <person name="Kusch H."/>
            <person name="LaButti K."/>
            <person name="Lagendijk E.L."/>
            <person name="Lapidus A."/>
            <person name="Levasseur A."/>
            <person name="Lindquist E."/>
            <person name="Lipzen A."/>
            <person name="Logrieco A.F."/>
            <person name="MacCabe A."/>
            <person name="Maekelae M.R."/>
            <person name="Malavazi I."/>
            <person name="Melin P."/>
            <person name="Meyer V."/>
            <person name="Mielnichuk N."/>
            <person name="Miskei M."/>
            <person name="Molnar A.P."/>
            <person name="Mule G."/>
            <person name="Ngan C.Y."/>
            <person name="Orejas M."/>
            <person name="Orosz E."/>
            <person name="Ouedraogo J.P."/>
            <person name="Overkamp K.M."/>
            <person name="Park H.-S."/>
            <person name="Perrone G."/>
            <person name="Piumi F."/>
            <person name="Punt P.J."/>
            <person name="Ram A.F."/>
            <person name="Ramon A."/>
            <person name="Rauscher S."/>
            <person name="Record E."/>
            <person name="Riano-Pachon D.M."/>
            <person name="Robert V."/>
            <person name="Roehrig J."/>
            <person name="Ruller R."/>
            <person name="Salamov A."/>
            <person name="Salih N.S."/>
            <person name="Samson R.A."/>
            <person name="Sandor E."/>
            <person name="Sanguinetti M."/>
            <person name="Schuetze T."/>
            <person name="Sepcic K."/>
            <person name="Shelest E."/>
            <person name="Sherlock G."/>
            <person name="Sophianopoulou V."/>
            <person name="Squina F.M."/>
            <person name="Sun H."/>
            <person name="Susca A."/>
            <person name="Todd R.B."/>
            <person name="Tsang A."/>
            <person name="Unkles S.E."/>
            <person name="van de Wiele N."/>
            <person name="van Rossen-Uffink D."/>
            <person name="Oliveira J.V."/>
            <person name="Vesth T.C."/>
            <person name="Visser J."/>
            <person name="Yu J.-H."/>
            <person name="Zhou M."/>
            <person name="Andersen M.R."/>
            <person name="Archer D.B."/>
            <person name="Baker S.E."/>
            <person name="Benoit I."/>
            <person name="Brakhage A.A."/>
            <person name="Braus G.H."/>
            <person name="Fischer R."/>
            <person name="Frisvad J.C."/>
            <person name="Goldman G.H."/>
            <person name="Houbraken J."/>
            <person name="Oakley B."/>
            <person name="Pocsi I."/>
            <person name="Scazzocchio C."/>
            <person name="Seiboth B."/>
            <person name="vanKuyk P.A."/>
            <person name="Wortman J."/>
            <person name="Dyer P.S."/>
            <person name="Grigoriev I.V."/>
        </authorList>
    </citation>
    <scope>NUCLEOTIDE SEQUENCE [LARGE SCALE GENOMIC DNA]</scope>
    <source>
        <strain evidence="3">DTO 134E9</strain>
    </source>
</reference>
<dbReference type="RefSeq" id="XP_040692365.1">
    <property type="nucleotide sequence ID" value="XM_040833910.1"/>
</dbReference>
<evidence type="ECO:0000256" key="1">
    <source>
        <dbReference type="SAM" id="SignalP"/>
    </source>
</evidence>
<name>A0A1L9RUU4_ASPWE</name>
<feature type="signal peptide" evidence="1">
    <location>
        <begin position="1"/>
        <end position="18"/>
    </location>
</feature>
<dbReference type="AlphaFoldDB" id="A0A1L9RUU4"/>
<feature type="chain" id="PRO_5013086683" evidence="1">
    <location>
        <begin position="19"/>
        <end position="234"/>
    </location>
</feature>
<dbReference type="EMBL" id="KV878210">
    <property type="protein sequence ID" value="OJJ38689.1"/>
    <property type="molecule type" value="Genomic_DNA"/>
</dbReference>
<keyword evidence="3" id="KW-1185">Reference proteome</keyword>
<evidence type="ECO:0000313" key="3">
    <source>
        <dbReference type="Proteomes" id="UP000184383"/>
    </source>
</evidence>
<keyword evidence="1" id="KW-0732">Signal</keyword>
<dbReference type="VEuPathDB" id="FungiDB:ASPWEDRAFT_340114"/>
<evidence type="ECO:0000313" key="2">
    <source>
        <dbReference type="EMBL" id="OJJ38689.1"/>
    </source>
</evidence>
<protein>
    <submittedName>
        <fullName evidence="2">Uncharacterized protein</fullName>
    </submittedName>
</protein>
<dbReference type="Proteomes" id="UP000184383">
    <property type="component" value="Unassembled WGS sequence"/>
</dbReference>
<dbReference type="GeneID" id="63749758"/>